<evidence type="ECO:0000313" key="1">
    <source>
        <dbReference type="EMBL" id="KHD25909.1"/>
    </source>
</evidence>
<accession>A0ACC4P059</accession>
<dbReference type="Proteomes" id="UP000030421">
    <property type="component" value="Unassembled WGS sequence"/>
</dbReference>
<proteinExistence type="predicted"/>
<gene>
    <name evidence="1" type="ORF">NM09_03925</name>
</gene>
<sequence length="214" mass="24995">MRDYLLSCIVLFLLLYLTPVAFWSFSKDLVRNRAEVFIFLLESRAHFDINTKSILSLSNDLSEFPYLSPHDLAVKSNLLEWYTYLTGGSSNSHEVFYVLSSSLEYRPTWSPTYIQLFKLYWRAGNEDKAIEMLRLANMFGPNRTDTMLTSVDYTFTNWLFASQEDRLRASKQLLTISESWKHRSELNQMITYSPGKQRICNMLAFNKVKVSACQ</sequence>
<dbReference type="EMBL" id="JRWR01000003">
    <property type="protein sequence ID" value="KHD25909.1"/>
    <property type="molecule type" value="Genomic_DNA"/>
</dbReference>
<protein>
    <submittedName>
        <fullName evidence="1">Uncharacterized protein</fullName>
    </submittedName>
</protein>
<reference evidence="1" key="1">
    <citation type="submission" date="2014-10" db="EMBL/GenBank/DDBJ databases">
        <title>Genome sequencing of Vibrio caribbeanicus T14.</title>
        <authorList>
            <person name="Chan K.-G."/>
            <person name="Mohamad N.I."/>
        </authorList>
    </citation>
    <scope>NUCLEOTIDE SEQUENCE</scope>
    <source>
        <strain evidence="1">T14</strain>
    </source>
</reference>
<name>A0ACC4P059_9VIBR</name>
<comment type="caution">
    <text evidence="1">The sequence shown here is derived from an EMBL/GenBank/DDBJ whole genome shotgun (WGS) entry which is preliminary data.</text>
</comment>
<keyword evidence="2" id="KW-1185">Reference proteome</keyword>
<organism evidence="1 2">
    <name type="scientific">Vibrio caribbeanicus</name>
    <dbReference type="NCBI Taxonomy" id="701175"/>
    <lineage>
        <taxon>Bacteria</taxon>
        <taxon>Pseudomonadati</taxon>
        <taxon>Pseudomonadota</taxon>
        <taxon>Gammaproteobacteria</taxon>
        <taxon>Vibrionales</taxon>
        <taxon>Vibrionaceae</taxon>
        <taxon>Vibrio</taxon>
    </lineage>
</organism>
<evidence type="ECO:0000313" key="2">
    <source>
        <dbReference type="Proteomes" id="UP000030421"/>
    </source>
</evidence>